<dbReference type="Proteomes" id="UP000824533">
    <property type="component" value="Linkage Group LG19"/>
</dbReference>
<proteinExistence type="predicted"/>
<protein>
    <submittedName>
        <fullName evidence="1">Uncharacterized protein</fullName>
    </submittedName>
</protein>
<gene>
    <name evidence="1" type="ORF">K1T71_010709</name>
</gene>
<accession>A0ACC1CPX6</accession>
<sequence>MPNPYPFKPLIFPLLFASFYLLELKVKHSEQNRGTVQFKQIHARGQVDLINMQTCPDRDFKYILNYHLTKFMILRPVHTKTAKEVTFLYFGCAFLHGKPHHSQSKGSIERANQDVQKILFAWMDDNKTNR</sequence>
<name>A0ACC1CPX6_9NEOP</name>
<keyword evidence="2" id="KW-1185">Reference proteome</keyword>
<reference evidence="1 2" key="1">
    <citation type="journal article" date="2021" name="Front. Genet.">
        <title>Chromosome-Level Genome Assembly Reveals Significant Gene Expansion in the Toll and IMD Signaling Pathways of Dendrolimus kikuchii.</title>
        <authorList>
            <person name="Zhou J."/>
            <person name="Wu P."/>
            <person name="Xiong Z."/>
            <person name="Liu N."/>
            <person name="Zhao N."/>
            <person name="Ji M."/>
            <person name="Qiu Y."/>
            <person name="Yang B."/>
        </authorList>
    </citation>
    <scope>NUCLEOTIDE SEQUENCE [LARGE SCALE GENOMIC DNA]</scope>
    <source>
        <strain evidence="1">Ann1</strain>
    </source>
</reference>
<dbReference type="EMBL" id="CM034405">
    <property type="protein sequence ID" value="KAJ0173560.1"/>
    <property type="molecule type" value="Genomic_DNA"/>
</dbReference>
<evidence type="ECO:0000313" key="2">
    <source>
        <dbReference type="Proteomes" id="UP000824533"/>
    </source>
</evidence>
<evidence type="ECO:0000313" key="1">
    <source>
        <dbReference type="EMBL" id="KAJ0173560.1"/>
    </source>
</evidence>
<organism evidence="1 2">
    <name type="scientific">Dendrolimus kikuchii</name>
    <dbReference type="NCBI Taxonomy" id="765133"/>
    <lineage>
        <taxon>Eukaryota</taxon>
        <taxon>Metazoa</taxon>
        <taxon>Ecdysozoa</taxon>
        <taxon>Arthropoda</taxon>
        <taxon>Hexapoda</taxon>
        <taxon>Insecta</taxon>
        <taxon>Pterygota</taxon>
        <taxon>Neoptera</taxon>
        <taxon>Endopterygota</taxon>
        <taxon>Lepidoptera</taxon>
        <taxon>Glossata</taxon>
        <taxon>Ditrysia</taxon>
        <taxon>Bombycoidea</taxon>
        <taxon>Lasiocampidae</taxon>
        <taxon>Dendrolimus</taxon>
    </lineage>
</organism>
<comment type="caution">
    <text evidence="1">The sequence shown here is derived from an EMBL/GenBank/DDBJ whole genome shotgun (WGS) entry which is preliminary data.</text>
</comment>